<comment type="caution">
    <text evidence="3">The sequence shown here is derived from an EMBL/GenBank/DDBJ whole genome shotgun (WGS) entry which is preliminary data.</text>
</comment>
<gene>
    <name evidence="3" type="ORF">Tci_013576</name>
</gene>
<evidence type="ECO:0000256" key="1">
    <source>
        <dbReference type="PROSITE-ProRule" id="PRU00047"/>
    </source>
</evidence>
<proteinExistence type="predicted"/>
<dbReference type="GO" id="GO:0003676">
    <property type="term" value="F:nucleic acid binding"/>
    <property type="evidence" value="ECO:0007669"/>
    <property type="project" value="InterPro"/>
</dbReference>
<name>A0A6L2JWX5_TANCI</name>
<accession>A0A6L2JWX5</accession>
<keyword evidence="1" id="KW-0863">Zinc-finger</keyword>
<reference evidence="3" key="1">
    <citation type="journal article" date="2019" name="Sci. Rep.">
        <title>Draft genome of Tanacetum cinerariifolium, the natural source of mosquito coil.</title>
        <authorList>
            <person name="Yamashiro T."/>
            <person name="Shiraishi A."/>
            <person name="Satake H."/>
            <person name="Nakayama K."/>
        </authorList>
    </citation>
    <scope>NUCLEOTIDE SEQUENCE</scope>
</reference>
<protein>
    <submittedName>
        <fullName evidence="3">Retrovirus-related Pol polyprotein from transposon TNT 1-94</fullName>
    </submittedName>
</protein>
<feature type="domain" description="CCHC-type" evidence="2">
    <location>
        <begin position="57"/>
        <end position="71"/>
    </location>
</feature>
<dbReference type="PROSITE" id="PS50158">
    <property type="entry name" value="ZF_CCHC"/>
    <property type="match status" value="1"/>
</dbReference>
<dbReference type="InterPro" id="IPR001878">
    <property type="entry name" value="Znf_CCHC"/>
</dbReference>
<organism evidence="3">
    <name type="scientific">Tanacetum cinerariifolium</name>
    <name type="common">Dalmatian daisy</name>
    <name type="synonym">Chrysanthemum cinerariifolium</name>
    <dbReference type="NCBI Taxonomy" id="118510"/>
    <lineage>
        <taxon>Eukaryota</taxon>
        <taxon>Viridiplantae</taxon>
        <taxon>Streptophyta</taxon>
        <taxon>Embryophyta</taxon>
        <taxon>Tracheophyta</taxon>
        <taxon>Spermatophyta</taxon>
        <taxon>Magnoliopsida</taxon>
        <taxon>eudicotyledons</taxon>
        <taxon>Gunneridae</taxon>
        <taxon>Pentapetalae</taxon>
        <taxon>asterids</taxon>
        <taxon>campanulids</taxon>
        <taxon>Asterales</taxon>
        <taxon>Asteraceae</taxon>
        <taxon>Asteroideae</taxon>
        <taxon>Anthemideae</taxon>
        <taxon>Anthemidinae</taxon>
        <taxon>Tanacetum</taxon>
    </lineage>
</organism>
<dbReference type="GO" id="GO:0008270">
    <property type="term" value="F:zinc ion binding"/>
    <property type="evidence" value="ECO:0007669"/>
    <property type="project" value="UniProtKB-KW"/>
</dbReference>
<sequence>MWDFQENYDNEADERTSEDYLKDLDIEFHERAMLANSKCFIIRKNIFYVQKVNEDTKCYKCGKKYYFARDCFSKMSQTSNKSPMSNSSSVLRVAETFDWDEEEVSNDEEETRVQLLMALADDELSMGKNHARNDNPFVRASLDYDHEMVLKSKDWVETLNLDSKLPNFNIRRILVPESEAVNKYL</sequence>
<keyword evidence="1" id="KW-0862">Zinc</keyword>
<keyword evidence="1" id="KW-0479">Metal-binding</keyword>
<evidence type="ECO:0000259" key="2">
    <source>
        <dbReference type="PROSITE" id="PS50158"/>
    </source>
</evidence>
<dbReference type="EMBL" id="BKCJ010001459">
    <property type="protein sequence ID" value="GEU41598.1"/>
    <property type="molecule type" value="Genomic_DNA"/>
</dbReference>
<evidence type="ECO:0000313" key="3">
    <source>
        <dbReference type="EMBL" id="GEU41598.1"/>
    </source>
</evidence>
<dbReference type="AlphaFoldDB" id="A0A6L2JWX5"/>